<comment type="caution">
    <text evidence="4">The sequence shown here is derived from an EMBL/GenBank/DDBJ whole genome shotgun (WGS) entry which is preliminary data.</text>
</comment>
<feature type="coiled-coil region" evidence="1">
    <location>
        <begin position="970"/>
        <end position="1021"/>
    </location>
</feature>
<dbReference type="STRING" id="741276.A0A2S5B2X2"/>
<proteinExistence type="predicted"/>
<feature type="compositionally biased region" description="Polar residues" evidence="2">
    <location>
        <begin position="718"/>
        <end position="729"/>
    </location>
</feature>
<sequence length="1270" mass="135383">MPRAHVPAGSAAASQDDSLEVHPATQHAEQIRVDEREASPLTSLDSDAGEEEASLSESEEEPAADSQGFWEAEAILDENKTSFLIAWKGTDPRGKAWSPTWEPKSNANDELVRYWRQQRRDARKAGKAAKKERKVEAKSVRKAVKAVQSEAEAEGARNKSKEKSSPIRSRKRSVEIAVEIPPPRPSAKRKMVIPSSPEGTASPAARPPKPAEEPAPPARDGSPVRKKKRVTFDLALSSDGEEHEQPIVRAEPAKAVNVRKVEIPIQVKAPLRADEPEAEQLVQSSGSSSTSSGATVIPDSQAIPAEPAVSKATGHARPAEPEHLRYDLQGPAHSPATSQSDLESVHAHDDDVPVFDPLRRDDDEDRDSSAEPEQQRRMRPVPVPAAAMFGIFNRPALQSSQLDPIEDPDSSPQRPGVGRQLSEQRNSPRAAPVKGRLELVVQDDDSPASSFEAEVQSTAAASYVTLPLSQPDEADLARSILFARSISSRSGSRASASPSQAKRPRTFSAPIQHDEFSGEGVVAFAATRATPSPSPSPRLDDRLDLAAVEADFEDLGEFAERFFDEIFDFTGGAGASQARSGAGTAGEARDAGEQQPASNGGHSGSQSSASQGTAASQGYGYSNAGPAYAGDGVGPSAFAASRSAGDFSQQNFPGGPYSQPPYWPGAAATAAPSAKRPFEDEIANDGKKPRVEMPGAATYASTPFDAILNQPSAPPMGAQSSASVYTQPASFGVPYGSNPSQAQTRVPSVGLSQAAPVALTSPSLARVQSAEPFVIPKPGKLAAGEVSPSLARQLSGFRSPSPLPPPAAPAPPHGPPYVGQTVSRIGSPAPAGAQVENLVSLVRASPSISATDGTKEEIERFLRDPQGYASTPSAPLLVTEFWAFELRRHVVDGVEKVDFIIIRSREGTFQLKRASADKVPIEFARSLSQVTSRARGMTPLVEAAPNLATFSPSAAATSATVQPAVSQMTREQLELEVEQLRKQSKSTEVELSTLRPLTAEVAQLRNEVQTLTKQNKSLVSSRESAQSDLSYMQAQYQAASQAAVERASECRIAETETARLKGLLEAGIQQKEAVYKSEIKAVRSMYARMQKQMALYKAESRRMQEAQVREKAAKWDDHVATLKLESAKAARREAGRPAEDSDDDDAGDVPAATYSQPEPSTIVSTHDPTASSPSQLPSHVPAASLGLGDLEPDVLQPNQPLLAVNSAAVSHATLNLDDLLVDDAGAALGPQQYRCEWRVGPSDTQAETCGEAKDSKTQLREHVLRDHVQD</sequence>
<gene>
    <name evidence="4" type="ORF">BMF94_5862</name>
</gene>
<feature type="region of interest" description="Disordered" evidence="2">
    <location>
        <begin position="573"/>
        <end position="750"/>
    </location>
</feature>
<feature type="region of interest" description="Disordered" evidence="2">
    <location>
        <begin position="1"/>
        <end position="70"/>
    </location>
</feature>
<feature type="region of interest" description="Disordered" evidence="2">
    <location>
        <begin position="793"/>
        <end position="817"/>
    </location>
</feature>
<feature type="compositionally biased region" description="Basic and acidic residues" evidence="2">
    <location>
        <begin position="343"/>
        <end position="376"/>
    </location>
</feature>
<feature type="domain" description="Chromo" evidence="3">
    <location>
        <begin position="70"/>
        <end position="106"/>
    </location>
</feature>
<feature type="compositionally biased region" description="Basic and acidic residues" evidence="2">
    <location>
        <begin position="317"/>
        <end position="326"/>
    </location>
</feature>
<feature type="coiled-coil region" evidence="1">
    <location>
        <begin position="1079"/>
        <end position="1106"/>
    </location>
</feature>
<dbReference type="PROSITE" id="PS50013">
    <property type="entry name" value="CHROMO_2"/>
    <property type="match status" value="1"/>
</dbReference>
<feature type="compositionally biased region" description="Polar residues" evidence="2">
    <location>
        <begin position="1153"/>
        <end position="1177"/>
    </location>
</feature>
<feature type="compositionally biased region" description="Basic and acidic residues" evidence="2">
    <location>
        <begin position="676"/>
        <end position="691"/>
    </location>
</feature>
<dbReference type="Proteomes" id="UP000237144">
    <property type="component" value="Unassembled WGS sequence"/>
</dbReference>
<protein>
    <recommendedName>
        <fullName evidence="3">Chromo domain-containing protein</fullName>
    </recommendedName>
</protein>
<feature type="region of interest" description="Disordered" evidence="2">
    <location>
        <begin position="267"/>
        <end position="453"/>
    </location>
</feature>
<dbReference type="EMBL" id="PJQD01000086">
    <property type="protein sequence ID" value="POY71105.1"/>
    <property type="molecule type" value="Genomic_DNA"/>
</dbReference>
<feature type="compositionally biased region" description="Pro residues" evidence="2">
    <location>
        <begin position="801"/>
        <end position="815"/>
    </location>
</feature>
<dbReference type="AlphaFoldDB" id="A0A2S5B2X2"/>
<evidence type="ECO:0000256" key="1">
    <source>
        <dbReference type="SAM" id="Coils"/>
    </source>
</evidence>
<feature type="compositionally biased region" description="Polar residues" evidence="2">
    <location>
        <begin position="737"/>
        <end position="746"/>
    </location>
</feature>
<feature type="region of interest" description="Disordered" evidence="2">
    <location>
        <begin position="487"/>
        <end position="514"/>
    </location>
</feature>
<evidence type="ECO:0000259" key="3">
    <source>
        <dbReference type="PROSITE" id="PS50013"/>
    </source>
</evidence>
<dbReference type="CDD" id="cd00024">
    <property type="entry name" value="CD_CSD"/>
    <property type="match status" value="1"/>
</dbReference>
<feature type="compositionally biased region" description="Low complexity" evidence="2">
    <location>
        <begin position="284"/>
        <end position="293"/>
    </location>
</feature>
<feature type="compositionally biased region" description="Basic and acidic residues" evidence="2">
    <location>
        <begin position="1126"/>
        <end position="1139"/>
    </location>
</feature>
<evidence type="ECO:0000313" key="4">
    <source>
        <dbReference type="EMBL" id="POY71105.1"/>
    </source>
</evidence>
<feature type="compositionally biased region" description="Acidic residues" evidence="2">
    <location>
        <begin position="47"/>
        <end position="63"/>
    </location>
</feature>
<feature type="region of interest" description="Disordered" evidence="2">
    <location>
        <begin position="118"/>
        <end position="248"/>
    </location>
</feature>
<dbReference type="Gene3D" id="2.40.50.40">
    <property type="match status" value="1"/>
</dbReference>
<dbReference type="OrthoDB" id="3647690at2759"/>
<keyword evidence="1" id="KW-0175">Coiled coil</keyword>
<feature type="compositionally biased region" description="Low complexity" evidence="2">
    <location>
        <begin position="487"/>
        <end position="499"/>
    </location>
</feature>
<feature type="region of interest" description="Disordered" evidence="2">
    <location>
        <begin position="1126"/>
        <end position="1185"/>
    </location>
</feature>
<dbReference type="InterPro" id="IPR000953">
    <property type="entry name" value="Chromo/chromo_shadow_dom"/>
</dbReference>
<feature type="compositionally biased region" description="Basic and acidic residues" evidence="2">
    <location>
        <begin position="154"/>
        <end position="165"/>
    </location>
</feature>
<evidence type="ECO:0000256" key="2">
    <source>
        <dbReference type="SAM" id="MobiDB-lite"/>
    </source>
</evidence>
<organism evidence="4 5">
    <name type="scientific">Rhodotorula taiwanensis</name>
    <dbReference type="NCBI Taxonomy" id="741276"/>
    <lineage>
        <taxon>Eukaryota</taxon>
        <taxon>Fungi</taxon>
        <taxon>Dikarya</taxon>
        <taxon>Basidiomycota</taxon>
        <taxon>Pucciniomycotina</taxon>
        <taxon>Microbotryomycetes</taxon>
        <taxon>Sporidiobolales</taxon>
        <taxon>Sporidiobolaceae</taxon>
        <taxon>Rhodotorula</taxon>
    </lineage>
</organism>
<keyword evidence="5" id="KW-1185">Reference proteome</keyword>
<feature type="compositionally biased region" description="Low complexity" evidence="2">
    <location>
        <begin position="575"/>
        <end position="586"/>
    </location>
</feature>
<feature type="compositionally biased region" description="Basic and acidic residues" evidence="2">
    <location>
        <begin position="29"/>
        <end position="38"/>
    </location>
</feature>
<evidence type="ECO:0000313" key="5">
    <source>
        <dbReference type="Proteomes" id="UP000237144"/>
    </source>
</evidence>
<name>A0A2S5B2X2_9BASI</name>
<reference evidence="4 5" key="1">
    <citation type="journal article" date="2018" name="Front. Microbiol.">
        <title>Prospects for Fungal Bioremediation of Acidic Radioactive Waste Sites: Characterization and Genome Sequence of Rhodotorula taiwanensis MD1149.</title>
        <authorList>
            <person name="Tkavc R."/>
            <person name="Matrosova V.Y."/>
            <person name="Grichenko O.E."/>
            <person name="Gostincar C."/>
            <person name="Volpe R.P."/>
            <person name="Klimenkova P."/>
            <person name="Gaidamakova E.K."/>
            <person name="Zhou C.E."/>
            <person name="Stewart B.J."/>
            <person name="Lyman M.G."/>
            <person name="Malfatti S.A."/>
            <person name="Rubinfeld B."/>
            <person name="Courtot M."/>
            <person name="Singh J."/>
            <person name="Dalgard C.L."/>
            <person name="Hamilton T."/>
            <person name="Frey K.G."/>
            <person name="Gunde-Cimerman N."/>
            <person name="Dugan L."/>
            <person name="Daly M.J."/>
        </authorList>
    </citation>
    <scope>NUCLEOTIDE SEQUENCE [LARGE SCALE GENOMIC DNA]</scope>
    <source>
        <strain evidence="4 5">MD1149</strain>
    </source>
</reference>
<feature type="compositionally biased region" description="Pro residues" evidence="2">
    <location>
        <begin position="205"/>
        <end position="217"/>
    </location>
</feature>
<feature type="compositionally biased region" description="Low complexity" evidence="2">
    <location>
        <begin position="597"/>
        <end position="620"/>
    </location>
</feature>
<feature type="compositionally biased region" description="Low complexity" evidence="2">
    <location>
        <begin position="664"/>
        <end position="675"/>
    </location>
</feature>
<accession>A0A2S5B2X2</accession>